<protein>
    <submittedName>
        <fullName evidence="2">Uncharacterized protein</fullName>
    </submittedName>
</protein>
<organism evidence="2 3">
    <name type="scientific">Armillaria ostoyae</name>
    <name type="common">Armillaria root rot fungus</name>
    <dbReference type="NCBI Taxonomy" id="47428"/>
    <lineage>
        <taxon>Eukaryota</taxon>
        <taxon>Fungi</taxon>
        <taxon>Dikarya</taxon>
        <taxon>Basidiomycota</taxon>
        <taxon>Agaricomycotina</taxon>
        <taxon>Agaricomycetes</taxon>
        <taxon>Agaricomycetidae</taxon>
        <taxon>Agaricales</taxon>
        <taxon>Marasmiineae</taxon>
        <taxon>Physalacriaceae</taxon>
        <taxon>Armillaria</taxon>
    </lineage>
</organism>
<sequence length="76" mass="8629">MPLTKQTRLSRSRPIVKSTICFLCASGLCPGQTSSTLFFLPPRRFYISFSIVALFCFLHALHSRLNRGSLRCITTY</sequence>
<feature type="transmembrane region" description="Helical" evidence="1">
    <location>
        <begin position="45"/>
        <end position="61"/>
    </location>
</feature>
<evidence type="ECO:0000313" key="3">
    <source>
        <dbReference type="Proteomes" id="UP000219338"/>
    </source>
</evidence>
<gene>
    <name evidence="2" type="ORF">ARMOST_03738</name>
</gene>
<evidence type="ECO:0000256" key="1">
    <source>
        <dbReference type="SAM" id="Phobius"/>
    </source>
</evidence>
<dbReference type="Proteomes" id="UP000219338">
    <property type="component" value="Unassembled WGS sequence"/>
</dbReference>
<accession>A0A284QVA9</accession>
<dbReference type="AlphaFoldDB" id="A0A284QVA9"/>
<name>A0A284QVA9_ARMOS</name>
<dbReference type="EMBL" id="FUEG01000002">
    <property type="protein sequence ID" value="SJL00425.1"/>
    <property type="molecule type" value="Genomic_DNA"/>
</dbReference>
<keyword evidence="3" id="KW-1185">Reference proteome</keyword>
<keyword evidence="1" id="KW-0472">Membrane</keyword>
<evidence type="ECO:0000313" key="2">
    <source>
        <dbReference type="EMBL" id="SJL00425.1"/>
    </source>
</evidence>
<keyword evidence="1" id="KW-0812">Transmembrane</keyword>
<proteinExistence type="predicted"/>
<reference evidence="3" key="1">
    <citation type="journal article" date="2017" name="Nat. Ecol. Evol.">
        <title>Genome expansion and lineage-specific genetic innovations in the forest pathogenic fungi Armillaria.</title>
        <authorList>
            <person name="Sipos G."/>
            <person name="Prasanna A.N."/>
            <person name="Walter M.C."/>
            <person name="O'Connor E."/>
            <person name="Balint B."/>
            <person name="Krizsan K."/>
            <person name="Kiss B."/>
            <person name="Hess J."/>
            <person name="Varga T."/>
            <person name="Slot J."/>
            <person name="Riley R."/>
            <person name="Boka B."/>
            <person name="Rigling D."/>
            <person name="Barry K."/>
            <person name="Lee J."/>
            <person name="Mihaltcheva S."/>
            <person name="LaButti K."/>
            <person name="Lipzen A."/>
            <person name="Waldron R."/>
            <person name="Moloney N.M."/>
            <person name="Sperisen C."/>
            <person name="Kredics L."/>
            <person name="Vagvoelgyi C."/>
            <person name="Patrignani A."/>
            <person name="Fitzpatrick D."/>
            <person name="Nagy I."/>
            <person name="Doyle S."/>
            <person name="Anderson J.B."/>
            <person name="Grigoriev I.V."/>
            <person name="Gueldener U."/>
            <person name="Muensterkoetter M."/>
            <person name="Nagy L.G."/>
        </authorList>
    </citation>
    <scope>NUCLEOTIDE SEQUENCE [LARGE SCALE GENOMIC DNA]</scope>
    <source>
        <strain evidence="3">C18/9</strain>
    </source>
</reference>
<keyword evidence="1" id="KW-1133">Transmembrane helix</keyword>